<evidence type="ECO:0000256" key="1">
    <source>
        <dbReference type="SAM" id="SignalP"/>
    </source>
</evidence>
<feature type="chain" id="PRO_5004231415" evidence="1">
    <location>
        <begin position="42"/>
        <end position="111"/>
    </location>
</feature>
<organism evidence="2">
    <name type="scientific">Cronobacter sakazakii</name>
    <name type="common">Enterobacter sakazakii</name>
    <dbReference type="NCBI Taxonomy" id="28141"/>
    <lineage>
        <taxon>Bacteria</taxon>
        <taxon>Pseudomonadati</taxon>
        <taxon>Pseudomonadota</taxon>
        <taxon>Gammaproteobacteria</taxon>
        <taxon>Enterobacterales</taxon>
        <taxon>Enterobacteriaceae</taxon>
        <taxon>Cronobacter</taxon>
    </lineage>
</organism>
<protein>
    <submittedName>
        <fullName evidence="2">Uncharacterized protein</fullName>
    </submittedName>
</protein>
<keyword evidence="1" id="KW-0732">Signal</keyword>
<proteinExistence type="predicted"/>
<dbReference type="AlphaFoldDB" id="Q3ZUY3"/>
<reference evidence="2" key="1">
    <citation type="journal article" date="2006" name="Syst. Appl. Microbiol.">
        <title>Molecular characterization of the alpha-glucosidase activity in Enterobacter sakazakii reveals the presence of a putative gene cluster for palatinose metabolism.</title>
        <authorList>
            <person name="Lehner A."/>
            <person name="Riedel K."/>
            <person name="Rattei T."/>
            <person name="Ruepp A."/>
            <person name="Frishman D."/>
            <person name="Breeuwer P."/>
            <person name="Diep B."/>
            <person name="Eberl L."/>
            <person name="Stephan R."/>
        </authorList>
    </citation>
    <scope>NUCLEOTIDE SEQUENCE</scope>
    <source>
        <strain evidence="2">858</strain>
    </source>
</reference>
<sequence length="111" mass="12638">MRDRSRHNGAIFFTWTQMMIRKTGIAALALLAVWYAAPAMAALSDDQVKEQIIQESIDNYSGNCPCPYNAMRNGRACGGRSAWSRAGGYSPICYKREVTVEMIREWRERNE</sequence>
<accession>Q3ZUY3</accession>
<name>Q3ZUY3_CROSK</name>
<feature type="signal peptide" evidence="1">
    <location>
        <begin position="1"/>
        <end position="41"/>
    </location>
</feature>
<evidence type="ECO:0000313" key="2">
    <source>
        <dbReference type="EMBL" id="CAJ27351.1"/>
    </source>
</evidence>
<dbReference type="EMBL" id="AM075208">
    <property type="protein sequence ID" value="CAJ27351.1"/>
    <property type="molecule type" value="Genomic_DNA"/>
</dbReference>